<dbReference type="PANTHER" id="PTHR10720">
    <property type="entry name" value="HEME OXYGENASE"/>
    <property type="match status" value="1"/>
</dbReference>
<dbReference type="Gene3D" id="1.20.910.10">
    <property type="entry name" value="Heme oxygenase-like"/>
    <property type="match status" value="1"/>
</dbReference>
<protein>
    <recommendedName>
        <fullName evidence="7">Heme oxygenase</fullName>
    </recommendedName>
</protein>
<evidence type="ECO:0008006" key="7">
    <source>
        <dbReference type="Google" id="ProtNLM"/>
    </source>
</evidence>
<name>A0AAD5DL33_9CHLO</name>
<keyword evidence="2" id="KW-0479">Metal-binding</keyword>
<evidence type="ECO:0000256" key="2">
    <source>
        <dbReference type="ARBA" id="ARBA00022723"/>
    </source>
</evidence>
<evidence type="ECO:0000256" key="1">
    <source>
        <dbReference type="ARBA" id="ARBA00022617"/>
    </source>
</evidence>
<dbReference type="Proteomes" id="UP001205105">
    <property type="component" value="Unassembled WGS sequence"/>
</dbReference>
<feature type="compositionally biased region" description="Low complexity" evidence="4">
    <location>
        <begin position="113"/>
        <end position="133"/>
    </location>
</feature>
<keyword evidence="1" id="KW-0349">Heme</keyword>
<dbReference type="InterPro" id="IPR016084">
    <property type="entry name" value="Haem_Oase-like_multi-hlx"/>
</dbReference>
<feature type="region of interest" description="Disordered" evidence="4">
    <location>
        <begin position="110"/>
        <end position="135"/>
    </location>
</feature>
<dbReference type="GO" id="GO:0006788">
    <property type="term" value="P:heme oxidation"/>
    <property type="evidence" value="ECO:0007669"/>
    <property type="project" value="InterPro"/>
</dbReference>
<reference evidence="5" key="1">
    <citation type="submission" date="2020-11" db="EMBL/GenBank/DDBJ databases">
        <title>Chlorella ohadii genome sequencing and assembly.</title>
        <authorList>
            <person name="Murik O."/>
            <person name="Treves H."/>
            <person name="Kedem I."/>
            <person name="Shotland Y."/>
            <person name="Kaplan A."/>
        </authorList>
    </citation>
    <scope>NUCLEOTIDE SEQUENCE</scope>
    <source>
        <strain evidence="5">1</strain>
    </source>
</reference>
<dbReference type="AlphaFoldDB" id="A0AAD5DL33"/>
<evidence type="ECO:0000313" key="6">
    <source>
        <dbReference type="Proteomes" id="UP001205105"/>
    </source>
</evidence>
<gene>
    <name evidence="5" type="ORF">COHA_007835</name>
</gene>
<accession>A0AAD5DL33</accession>
<organism evidence="5 6">
    <name type="scientific">Chlorella ohadii</name>
    <dbReference type="NCBI Taxonomy" id="2649997"/>
    <lineage>
        <taxon>Eukaryota</taxon>
        <taxon>Viridiplantae</taxon>
        <taxon>Chlorophyta</taxon>
        <taxon>core chlorophytes</taxon>
        <taxon>Trebouxiophyceae</taxon>
        <taxon>Chlorellales</taxon>
        <taxon>Chlorellaceae</taxon>
        <taxon>Chlorella clade</taxon>
        <taxon>Chlorella</taxon>
    </lineage>
</organism>
<keyword evidence="3" id="KW-0408">Iron</keyword>
<dbReference type="PANTHER" id="PTHR10720:SF0">
    <property type="entry name" value="HEME OXYGENASE"/>
    <property type="match status" value="1"/>
</dbReference>
<keyword evidence="6" id="KW-1185">Reference proteome</keyword>
<dbReference type="GO" id="GO:0046872">
    <property type="term" value="F:metal ion binding"/>
    <property type="evidence" value="ECO:0007669"/>
    <property type="project" value="UniProtKB-KW"/>
</dbReference>
<evidence type="ECO:0000313" key="5">
    <source>
        <dbReference type="EMBL" id="KAI7838378.1"/>
    </source>
</evidence>
<proteinExistence type="predicted"/>
<dbReference type="InterPro" id="IPR002051">
    <property type="entry name" value="Haem_Oase"/>
</dbReference>
<evidence type="ECO:0000256" key="4">
    <source>
        <dbReference type="SAM" id="MobiDB-lite"/>
    </source>
</evidence>
<feature type="compositionally biased region" description="Basic and acidic residues" evidence="4">
    <location>
        <begin position="51"/>
        <end position="60"/>
    </location>
</feature>
<dbReference type="GO" id="GO:0004392">
    <property type="term" value="F:heme oxygenase (decyclizing) activity"/>
    <property type="evidence" value="ECO:0007669"/>
    <property type="project" value="InterPro"/>
</dbReference>
<evidence type="ECO:0000256" key="3">
    <source>
        <dbReference type="ARBA" id="ARBA00023004"/>
    </source>
</evidence>
<dbReference type="SUPFAM" id="SSF48613">
    <property type="entry name" value="Heme oxygenase-like"/>
    <property type="match status" value="1"/>
</dbReference>
<comment type="caution">
    <text evidence="5">The sequence shown here is derived from an EMBL/GenBank/DDBJ whole genome shotgun (WGS) entry which is preliminary data.</text>
</comment>
<dbReference type="EMBL" id="JADXDR010000128">
    <property type="protein sequence ID" value="KAI7838378.1"/>
    <property type="molecule type" value="Genomic_DNA"/>
</dbReference>
<sequence length="395" mass="41467">MLRCNVQVVCAGAGKGFGDSGKQDRKGSKGGKQKQAGVVSGDGKAVQRAVRLVEEQEARRGGGSGVRPVDPREAARGKVEYVKVKDWGSGQPEDLGSLQVKENATRVFEQTDGDASSSSNASSSSSDSGSAASQGMPFHETLARRLQLLQSQGALGGLAQLPGGKPLPPFEQWAFALQHYEQYLADMYAVHAALEESLAAAADAEAAAAGAAGHQRLLSALELFGLEQGLARSAALLQDLQRLAQQPGSAQQAQQAAQSGAAQPLPPTQQAAAYAAYIASLARLRTSAEGPEEEGQAVLRLLAHAYTVYLMHLTSGGRIAAAAVQKLQLPAIDALAFYRDYPLMPEDARPLERFVAAANSLGELLSGDQQEALMQELPKAMTKTSTLLVPLAREA</sequence>
<feature type="region of interest" description="Disordered" evidence="4">
    <location>
        <begin position="12"/>
        <end position="77"/>
    </location>
</feature>